<dbReference type="PANTHER" id="PTHR40057">
    <property type="entry name" value="SLR1162 PROTEIN"/>
    <property type="match status" value="1"/>
</dbReference>
<dbReference type="InterPro" id="IPR038762">
    <property type="entry name" value="ABM_predict"/>
</dbReference>
<sequence length="193" mass="21928">MNSDSRPPEPDHGATVVITHHIRRGMHAQYEAWLNDVAASSQAAAGIIDWQIVRPVRGVSTAYTVILRFASEQRLHQWMDSPERAAHIERVKPFLAKDDEFFVRSGLDFWFTPEGAKAKVPVRWKQFLLTWSAIFPLSLIASQLVLPLLHALGLPQQRYPDALIGSGLVVATMVYVVMPRYTRLAQRWLFDRG</sequence>
<evidence type="ECO:0000313" key="4">
    <source>
        <dbReference type="Proteomes" id="UP000462435"/>
    </source>
</evidence>
<evidence type="ECO:0000256" key="1">
    <source>
        <dbReference type="SAM" id="Phobius"/>
    </source>
</evidence>
<feature type="transmembrane region" description="Helical" evidence="1">
    <location>
        <begin position="127"/>
        <end position="150"/>
    </location>
</feature>
<keyword evidence="1" id="KW-0472">Membrane</keyword>
<dbReference type="Gene3D" id="3.30.70.100">
    <property type="match status" value="1"/>
</dbReference>
<dbReference type="InterPro" id="IPR011008">
    <property type="entry name" value="Dimeric_a/b-barrel"/>
</dbReference>
<dbReference type="PANTHER" id="PTHR40057:SF1">
    <property type="entry name" value="SLR1162 PROTEIN"/>
    <property type="match status" value="1"/>
</dbReference>
<accession>A0A7V8FW12</accession>
<proteinExistence type="predicted"/>
<comment type="caution">
    <text evidence="3">The sequence shown here is derived from an EMBL/GenBank/DDBJ whole genome shotgun (WGS) entry which is preliminary data.</text>
</comment>
<keyword evidence="1" id="KW-1133">Transmembrane helix</keyword>
<dbReference type="SUPFAM" id="SSF54909">
    <property type="entry name" value="Dimeric alpha+beta barrel"/>
    <property type="match status" value="1"/>
</dbReference>
<name>A0A7V8FW12_9BURK</name>
<dbReference type="Proteomes" id="UP000462435">
    <property type="component" value="Unassembled WGS sequence"/>
</dbReference>
<reference evidence="4" key="1">
    <citation type="journal article" date="2020" name="MBio">
        <title>Horizontal gene transfer to a defensive symbiont with a reduced genome amongst a multipartite beetle microbiome.</title>
        <authorList>
            <person name="Waterworth S.C."/>
            <person name="Florez L.V."/>
            <person name="Rees E.R."/>
            <person name="Hertweck C."/>
            <person name="Kaltenpoth M."/>
            <person name="Kwan J.C."/>
        </authorList>
    </citation>
    <scope>NUCLEOTIDE SEQUENCE [LARGE SCALE GENOMIC DNA]</scope>
</reference>
<feature type="transmembrane region" description="Helical" evidence="1">
    <location>
        <begin position="162"/>
        <end position="178"/>
    </location>
</feature>
<evidence type="ECO:0000313" key="3">
    <source>
        <dbReference type="EMBL" id="KAF1042555.1"/>
    </source>
</evidence>
<feature type="domain" description="ABM" evidence="2">
    <location>
        <begin position="15"/>
        <end position="89"/>
    </location>
</feature>
<evidence type="ECO:0000259" key="2">
    <source>
        <dbReference type="Pfam" id="PF03992"/>
    </source>
</evidence>
<dbReference type="Pfam" id="PF03992">
    <property type="entry name" value="ABM"/>
    <property type="match status" value="1"/>
</dbReference>
<dbReference type="InterPro" id="IPR007138">
    <property type="entry name" value="ABM_dom"/>
</dbReference>
<protein>
    <recommendedName>
        <fullName evidence="2">ABM domain-containing protein</fullName>
    </recommendedName>
</protein>
<gene>
    <name evidence="3" type="ORF">GAK35_02669</name>
</gene>
<keyword evidence="1" id="KW-0812">Transmembrane</keyword>
<dbReference type="AlphaFoldDB" id="A0A7V8FW12"/>
<dbReference type="EMBL" id="WNDX01000080">
    <property type="protein sequence ID" value="KAF1042555.1"/>
    <property type="molecule type" value="Genomic_DNA"/>
</dbReference>
<organism evidence="3 4">
    <name type="scientific">Herbaspirillum frisingense</name>
    <dbReference type="NCBI Taxonomy" id="92645"/>
    <lineage>
        <taxon>Bacteria</taxon>
        <taxon>Pseudomonadati</taxon>
        <taxon>Pseudomonadota</taxon>
        <taxon>Betaproteobacteria</taxon>
        <taxon>Burkholderiales</taxon>
        <taxon>Oxalobacteraceae</taxon>
        <taxon>Herbaspirillum</taxon>
    </lineage>
</organism>